<name>A0A2H4UWJ8_9VIRU</name>
<evidence type="ECO:0000313" key="1">
    <source>
        <dbReference type="EMBL" id="ATZ81265.1"/>
    </source>
</evidence>
<sequence>MVQLCDILTRRISHNCTITKIIRKLIKYGDAFCEILECVQYDDIKY</sequence>
<evidence type="ECO:0000313" key="2">
    <source>
        <dbReference type="Proteomes" id="UP000240325"/>
    </source>
</evidence>
<organism evidence="1">
    <name type="scientific">Bodo saltans virus</name>
    <dbReference type="NCBI Taxonomy" id="2024608"/>
    <lineage>
        <taxon>Viruses</taxon>
        <taxon>Varidnaviria</taxon>
        <taxon>Bamfordvirae</taxon>
        <taxon>Nucleocytoviricota</taxon>
        <taxon>Megaviricetes</taxon>
        <taxon>Imitervirales</taxon>
        <taxon>Mimiviridae</taxon>
        <taxon>Klosneuvirinae</taxon>
        <taxon>Theiavirus</taxon>
        <taxon>Theiavirus salishense</taxon>
    </lineage>
</organism>
<dbReference type="Proteomes" id="UP000240325">
    <property type="component" value="Segment"/>
</dbReference>
<accession>A0A2H4UWJ8</accession>
<keyword evidence="2" id="KW-1185">Reference proteome</keyword>
<reference evidence="1" key="1">
    <citation type="journal article" date="2017" name="Elife">
        <title>The kinetoplastid-infecting Bodo saltans virus (BsV), a window into the most abundant giant viruses in the sea.</title>
        <authorList>
            <person name="Deeg C.M."/>
            <person name="Chow C.-E.T."/>
            <person name="Suttle C.A."/>
        </authorList>
    </citation>
    <scope>NUCLEOTIDE SEQUENCE</scope>
    <source>
        <strain evidence="1">NG1</strain>
    </source>
</reference>
<dbReference type="EMBL" id="MF782455">
    <property type="protein sequence ID" value="ATZ81265.1"/>
    <property type="molecule type" value="Genomic_DNA"/>
</dbReference>
<protein>
    <submittedName>
        <fullName evidence="1">Uncharacterized protein</fullName>
    </submittedName>
</protein>
<proteinExistence type="predicted"/>
<gene>
    <name evidence="1" type="ORF">BMW23_1222</name>
</gene>